<protein>
    <submittedName>
        <fullName evidence="1">Uncharacterized protein</fullName>
    </submittedName>
</protein>
<proteinExistence type="predicted"/>
<dbReference type="Proteomes" id="UP000187209">
    <property type="component" value="Unassembled WGS sequence"/>
</dbReference>
<organism evidence="1 2">
    <name type="scientific">Stentor coeruleus</name>
    <dbReference type="NCBI Taxonomy" id="5963"/>
    <lineage>
        <taxon>Eukaryota</taxon>
        <taxon>Sar</taxon>
        <taxon>Alveolata</taxon>
        <taxon>Ciliophora</taxon>
        <taxon>Postciliodesmatophora</taxon>
        <taxon>Heterotrichea</taxon>
        <taxon>Heterotrichida</taxon>
        <taxon>Stentoridae</taxon>
        <taxon>Stentor</taxon>
    </lineage>
</organism>
<sequence>MLSDLDDSGNVIQIPGARIEFASFAILSNITEVAHEMVQDTENANLKKLNVKKVNSCAIFIITLKNMKAQPYDIKYNRVIDGVNINEQFKYKSDNGKGHFYVRLDSNDNPNDHEKIFDAMLLNLSGILAC</sequence>
<reference evidence="1 2" key="1">
    <citation type="submission" date="2016-11" db="EMBL/GenBank/DDBJ databases">
        <title>The macronuclear genome of Stentor coeruleus: a giant cell with tiny introns.</title>
        <authorList>
            <person name="Slabodnick M."/>
            <person name="Ruby J.G."/>
            <person name="Reiff S.B."/>
            <person name="Swart E.C."/>
            <person name="Gosai S."/>
            <person name="Prabakaran S."/>
            <person name="Witkowska E."/>
            <person name="Larue G.E."/>
            <person name="Fisher S."/>
            <person name="Freeman R.M."/>
            <person name="Gunawardena J."/>
            <person name="Chu W."/>
            <person name="Stover N.A."/>
            <person name="Gregory B.D."/>
            <person name="Nowacki M."/>
            <person name="Derisi J."/>
            <person name="Roy S.W."/>
            <person name="Marshall W.F."/>
            <person name="Sood P."/>
        </authorList>
    </citation>
    <scope>NUCLEOTIDE SEQUENCE [LARGE SCALE GENOMIC DNA]</scope>
    <source>
        <strain evidence="1">WM001</strain>
    </source>
</reference>
<accession>A0A1R2AP94</accession>
<evidence type="ECO:0000313" key="2">
    <source>
        <dbReference type="Proteomes" id="UP000187209"/>
    </source>
</evidence>
<evidence type="ECO:0000313" key="1">
    <source>
        <dbReference type="EMBL" id="OMJ66341.1"/>
    </source>
</evidence>
<comment type="caution">
    <text evidence="1">The sequence shown here is derived from an EMBL/GenBank/DDBJ whole genome shotgun (WGS) entry which is preliminary data.</text>
</comment>
<keyword evidence="2" id="KW-1185">Reference proteome</keyword>
<gene>
    <name evidence="1" type="ORF">SteCoe_36838</name>
</gene>
<dbReference type="EMBL" id="MPUH01001745">
    <property type="protein sequence ID" value="OMJ66341.1"/>
    <property type="molecule type" value="Genomic_DNA"/>
</dbReference>
<name>A0A1R2AP94_9CILI</name>
<dbReference type="AlphaFoldDB" id="A0A1R2AP94"/>